<evidence type="ECO:0000313" key="4">
    <source>
        <dbReference type="Proteomes" id="UP001229346"/>
    </source>
</evidence>
<sequence>MGERANDKKTLRNIVIFSLVVLSCGWIGRLVDMKAGTDDNGSLGMLIWIVSPLLTMVILRTFMGDGWKDFGIKPSLKGNSFAYMASILFFPILAAIMIVIGHQLKWLDAANLSSSFLAAFGMALIPSFIKNMFEEFAWRGYLAPRLYSMGSNRLFFHSLVGLVWGAWHIPYTFTIMHTTESLITFIPRMLIGVVALSVVLGEIWIMTRSVWPALIMHTIGNSVLDTLFLGNYLVVPGAYEYLVMPTSGVIPIAFTALAGLWLYRRNSKPNTPSRSA</sequence>
<gene>
    <name evidence="3" type="ORF">J2T15_004425</name>
</gene>
<evidence type="ECO:0000313" key="3">
    <source>
        <dbReference type="EMBL" id="MDQ0114968.1"/>
    </source>
</evidence>
<dbReference type="Pfam" id="PF02517">
    <property type="entry name" value="Rce1-like"/>
    <property type="match status" value="1"/>
</dbReference>
<keyword evidence="3" id="KW-0645">Protease</keyword>
<dbReference type="GO" id="GO:0006508">
    <property type="term" value="P:proteolysis"/>
    <property type="evidence" value="ECO:0007669"/>
    <property type="project" value="UniProtKB-KW"/>
</dbReference>
<dbReference type="GO" id="GO:0008233">
    <property type="term" value="F:peptidase activity"/>
    <property type="evidence" value="ECO:0007669"/>
    <property type="project" value="UniProtKB-KW"/>
</dbReference>
<name>A0ABT9U7I2_PAEHA</name>
<keyword evidence="4" id="KW-1185">Reference proteome</keyword>
<feature type="transmembrane region" description="Helical" evidence="1">
    <location>
        <begin position="43"/>
        <end position="59"/>
    </location>
</feature>
<feature type="transmembrane region" description="Helical" evidence="1">
    <location>
        <begin position="12"/>
        <end position="31"/>
    </location>
</feature>
<dbReference type="Proteomes" id="UP001229346">
    <property type="component" value="Unassembled WGS sequence"/>
</dbReference>
<feature type="transmembrane region" description="Helical" evidence="1">
    <location>
        <begin position="154"/>
        <end position="173"/>
    </location>
</feature>
<keyword evidence="1" id="KW-0472">Membrane</keyword>
<dbReference type="PROSITE" id="PS51257">
    <property type="entry name" value="PROKAR_LIPOPROTEIN"/>
    <property type="match status" value="1"/>
</dbReference>
<accession>A0ABT9U7I2</accession>
<comment type="caution">
    <text evidence="3">The sequence shown here is derived from an EMBL/GenBank/DDBJ whole genome shotgun (WGS) entry which is preliminary data.</text>
</comment>
<organism evidence="3 4">
    <name type="scientific">Paenibacillus harenae</name>
    <dbReference type="NCBI Taxonomy" id="306543"/>
    <lineage>
        <taxon>Bacteria</taxon>
        <taxon>Bacillati</taxon>
        <taxon>Bacillota</taxon>
        <taxon>Bacilli</taxon>
        <taxon>Bacillales</taxon>
        <taxon>Paenibacillaceae</taxon>
        <taxon>Paenibacillus</taxon>
    </lineage>
</organism>
<proteinExistence type="predicted"/>
<dbReference type="InterPro" id="IPR042150">
    <property type="entry name" value="MmRce1-like"/>
</dbReference>
<feature type="transmembrane region" description="Helical" evidence="1">
    <location>
        <begin position="80"/>
        <end position="100"/>
    </location>
</feature>
<dbReference type="PANTHER" id="PTHR35797:SF1">
    <property type="entry name" value="PROTEASE"/>
    <property type="match status" value="1"/>
</dbReference>
<protein>
    <submittedName>
        <fullName evidence="3">Membrane protease YdiL (CAAX protease family)</fullName>
    </submittedName>
</protein>
<evidence type="ECO:0000259" key="2">
    <source>
        <dbReference type="Pfam" id="PF02517"/>
    </source>
</evidence>
<reference evidence="3 4" key="1">
    <citation type="submission" date="2023-07" db="EMBL/GenBank/DDBJ databases">
        <title>Sorghum-associated microbial communities from plants grown in Nebraska, USA.</title>
        <authorList>
            <person name="Schachtman D."/>
        </authorList>
    </citation>
    <scope>NUCLEOTIDE SEQUENCE [LARGE SCALE GENOMIC DNA]</scope>
    <source>
        <strain evidence="3 4">CC482</strain>
    </source>
</reference>
<dbReference type="PANTHER" id="PTHR35797">
    <property type="entry name" value="PROTEASE-RELATED"/>
    <property type="match status" value="1"/>
</dbReference>
<evidence type="ECO:0000256" key="1">
    <source>
        <dbReference type="SAM" id="Phobius"/>
    </source>
</evidence>
<feature type="transmembrane region" description="Helical" evidence="1">
    <location>
        <begin position="112"/>
        <end position="133"/>
    </location>
</feature>
<feature type="transmembrane region" description="Helical" evidence="1">
    <location>
        <begin position="185"/>
        <end position="206"/>
    </location>
</feature>
<dbReference type="EMBL" id="JAUSSU010000009">
    <property type="protein sequence ID" value="MDQ0114968.1"/>
    <property type="molecule type" value="Genomic_DNA"/>
</dbReference>
<keyword evidence="3" id="KW-0378">Hydrolase</keyword>
<dbReference type="InterPro" id="IPR003675">
    <property type="entry name" value="Rce1/LyrA-like_dom"/>
</dbReference>
<keyword evidence="1" id="KW-1133">Transmembrane helix</keyword>
<feature type="domain" description="CAAX prenyl protease 2/Lysostaphin resistance protein A-like" evidence="2">
    <location>
        <begin position="120"/>
        <end position="222"/>
    </location>
</feature>
<feature type="transmembrane region" description="Helical" evidence="1">
    <location>
        <begin position="213"/>
        <end position="235"/>
    </location>
</feature>
<dbReference type="RefSeq" id="WP_307206350.1">
    <property type="nucleotide sequence ID" value="NZ_JAUSSU010000009.1"/>
</dbReference>
<keyword evidence="1" id="KW-0812">Transmembrane</keyword>
<feature type="transmembrane region" description="Helical" evidence="1">
    <location>
        <begin position="241"/>
        <end position="263"/>
    </location>
</feature>